<dbReference type="Proteomes" id="UP000789525">
    <property type="component" value="Unassembled WGS sequence"/>
</dbReference>
<keyword evidence="2" id="KW-1185">Reference proteome</keyword>
<sequence length="90" mass="10143">PSFCGYAMDYTFPYLLTGRLIPLALRSIDTRAATRLSGLDPRRLVQETMPNRRTSAFAISFPAGHCDIQKSTSWTLSKAVLVVLKEYQFN</sequence>
<feature type="non-terminal residue" evidence="1">
    <location>
        <position position="90"/>
    </location>
</feature>
<evidence type="ECO:0000313" key="2">
    <source>
        <dbReference type="Proteomes" id="UP000789525"/>
    </source>
</evidence>
<accession>A0ACA9R722</accession>
<dbReference type="EMBL" id="CAJVPT010070877">
    <property type="protein sequence ID" value="CAG8779933.1"/>
    <property type="molecule type" value="Genomic_DNA"/>
</dbReference>
<protein>
    <submittedName>
        <fullName evidence="1">2417_t:CDS:1</fullName>
    </submittedName>
</protein>
<name>A0ACA9R722_9GLOM</name>
<organism evidence="1 2">
    <name type="scientific">Acaulospora colombiana</name>
    <dbReference type="NCBI Taxonomy" id="27376"/>
    <lineage>
        <taxon>Eukaryota</taxon>
        <taxon>Fungi</taxon>
        <taxon>Fungi incertae sedis</taxon>
        <taxon>Mucoromycota</taxon>
        <taxon>Glomeromycotina</taxon>
        <taxon>Glomeromycetes</taxon>
        <taxon>Diversisporales</taxon>
        <taxon>Acaulosporaceae</taxon>
        <taxon>Acaulospora</taxon>
    </lineage>
</organism>
<proteinExistence type="predicted"/>
<comment type="caution">
    <text evidence="1">The sequence shown here is derived from an EMBL/GenBank/DDBJ whole genome shotgun (WGS) entry which is preliminary data.</text>
</comment>
<feature type="non-terminal residue" evidence="1">
    <location>
        <position position="1"/>
    </location>
</feature>
<gene>
    <name evidence="1" type="ORF">ACOLOM_LOCUS14276</name>
</gene>
<reference evidence="1" key="1">
    <citation type="submission" date="2021-06" db="EMBL/GenBank/DDBJ databases">
        <authorList>
            <person name="Kallberg Y."/>
            <person name="Tangrot J."/>
            <person name="Rosling A."/>
        </authorList>
    </citation>
    <scope>NUCLEOTIDE SEQUENCE</scope>
    <source>
        <strain evidence="1">CL356</strain>
    </source>
</reference>
<evidence type="ECO:0000313" key="1">
    <source>
        <dbReference type="EMBL" id="CAG8779933.1"/>
    </source>
</evidence>